<gene>
    <name evidence="3" type="ORF">FHS50_001329</name>
</gene>
<dbReference type="SUPFAM" id="SSF51338">
    <property type="entry name" value="Composite domain of metallo-dependent hydrolases"/>
    <property type="match status" value="1"/>
</dbReference>
<dbReference type="GO" id="GO:0016810">
    <property type="term" value="F:hydrolase activity, acting on carbon-nitrogen (but not peptide) bonds"/>
    <property type="evidence" value="ECO:0007669"/>
    <property type="project" value="InterPro"/>
</dbReference>
<feature type="domain" description="Amidohydrolase 3" evidence="2">
    <location>
        <begin position="67"/>
        <end position="542"/>
    </location>
</feature>
<dbReference type="PANTHER" id="PTHR22642">
    <property type="entry name" value="IMIDAZOLONEPROPIONASE"/>
    <property type="match status" value="1"/>
</dbReference>
<dbReference type="InterPro" id="IPR033932">
    <property type="entry name" value="YtcJ-like"/>
</dbReference>
<sequence>MRTLLATVALVALAAPASADTLYDNVNGLRADEEGRIERFDALLVSDDGKVVQLVAQGVERPEADFVLDMEGRTMMPGLIDAHGHVIGLGLATMQLDLTGTASIAELKQRVADYAAANPDLPWITGRGWNQELFADGRMPRASDLDAVVPDRPVWLGRVDGHAAIANSAAMKAAGVTAASTVPEGGEMVMGEDGQPTGLFIDTAEQLVAKAVPQNDAATLDLALAAAQQFALSHGLTAVADMGTAVGDWHAMRRAGDRGSLKLRIMSYSGGLEPALTIAGTGPTPWLYDGKLRMGGIKLYSDGALGSRGALLKQPYEDAPASSGLPVTPMPLLEQQAITGASRGFQMAIHAIGDAANDTVIGIFERLGGGDNARHRIEHVQILDPADLPRIARAGIIASMQPVHQSSDWQMAEKRLGPDRLGAAYAWKSILDSGARLAFGSDFPVEHPNPFVGLKVAISREDAKGQPQGGWLANEKLSFGQALAAFTTGAAHAGFAEKKFGSLEAGQYADFIIVDRDPTAVDADALAETQVLQSWVGGRKVYSRD</sequence>
<dbReference type="Gene3D" id="3.20.20.140">
    <property type="entry name" value="Metal-dependent hydrolases"/>
    <property type="match status" value="1"/>
</dbReference>
<reference evidence="3 4" key="1">
    <citation type="submission" date="2020-08" db="EMBL/GenBank/DDBJ databases">
        <title>Genomic Encyclopedia of Type Strains, Phase IV (KMG-IV): sequencing the most valuable type-strain genomes for metagenomic binning, comparative biology and taxonomic classification.</title>
        <authorList>
            <person name="Goeker M."/>
        </authorList>
    </citation>
    <scope>NUCLEOTIDE SEQUENCE [LARGE SCALE GENOMIC DNA]</scope>
    <source>
        <strain evidence="3 4">DSM 24194</strain>
    </source>
</reference>
<dbReference type="PANTHER" id="PTHR22642:SF2">
    <property type="entry name" value="PROTEIN LONG AFTER FAR-RED 3"/>
    <property type="match status" value="1"/>
</dbReference>
<feature type="chain" id="PRO_5032590778" description="Amidohydrolase 3 domain-containing protein" evidence="1">
    <location>
        <begin position="20"/>
        <end position="545"/>
    </location>
</feature>
<dbReference type="AlphaFoldDB" id="A0A839YZ91"/>
<dbReference type="SUPFAM" id="SSF51556">
    <property type="entry name" value="Metallo-dependent hydrolases"/>
    <property type="match status" value="1"/>
</dbReference>
<dbReference type="CDD" id="cd01300">
    <property type="entry name" value="YtcJ_like"/>
    <property type="match status" value="1"/>
</dbReference>
<dbReference type="InterPro" id="IPR013108">
    <property type="entry name" value="Amidohydro_3"/>
</dbReference>
<dbReference type="InterPro" id="IPR011059">
    <property type="entry name" value="Metal-dep_hydrolase_composite"/>
</dbReference>
<name>A0A839YZ91_9SPHN</name>
<dbReference type="Gene3D" id="3.10.310.70">
    <property type="match status" value="1"/>
</dbReference>
<dbReference type="InterPro" id="IPR032466">
    <property type="entry name" value="Metal_Hydrolase"/>
</dbReference>
<keyword evidence="1" id="KW-0732">Signal</keyword>
<dbReference type="Gene3D" id="2.30.40.10">
    <property type="entry name" value="Urease, subunit C, domain 1"/>
    <property type="match status" value="1"/>
</dbReference>
<evidence type="ECO:0000256" key="1">
    <source>
        <dbReference type="SAM" id="SignalP"/>
    </source>
</evidence>
<dbReference type="Pfam" id="PF07969">
    <property type="entry name" value="Amidohydro_3"/>
    <property type="match status" value="1"/>
</dbReference>
<evidence type="ECO:0000313" key="4">
    <source>
        <dbReference type="Proteomes" id="UP000578569"/>
    </source>
</evidence>
<organism evidence="3 4">
    <name type="scientific">Sphingomicrobium lutaoense</name>
    <dbReference type="NCBI Taxonomy" id="515949"/>
    <lineage>
        <taxon>Bacteria</taxon>
        <taxon>Pseudomonadati</taxon>
        <taxon>Pseudomonadota</taxon>
        <taxon>Alphaproteobacteria</taxon>
        <taxon>Sphingomonadales</taxon>
        <taxon>Sphingomonadaceae</taxon>
        <taxon>Sphingomicrobium</taxon>
    </lineage>
</organism>
<dbReference type="Proteomes" id="UP000578569">
    <property type="component" value="Unassembled WGS sequence"/>
</dbReference>
<dbReference type="EMBL" id="JACICF010000001">
    <property type="protein sequence ID" value="MBB3764306.1"/>
    <property type="molecule type" value="Genomic_DNA"/>
</dbReference>
<evidence type="ECO:0000259" key="2">
    <source>
        <dbReference type="Pfam" id="PF07969"/>
    </source>
</evidence>
<keyword evidence="4" id="KW-1185">Reference proteome</keyword>
<feature type="signal peptide" evidence="1">
    <location>
        <begin position="1"/>
        <end position="19"/>
    </location>
</feature>
<dbReference type="RefSeq" id="WP_183933577.1">
    <property type="nucleotide sequence ID" value="NZ_JACICF010000001.1"/>
</dbReference>
<comment type="caution">
    <text evidence="3">The sequence shown here is derived from an EMBL/GenBank/DDBJ whole genome shotgun (WGS) entry which is preliminary data.</text>
</comment>
<protein>
    <recommendedName>
        <fullName evidence="2">Amidohydrolase 3 domain-containing protein</fullName>
    </recommendedName>
</protein>
<accession>A0A839YZ91</accession>
<evidence type="ECO:0000313" key="3">
    <source>
        <dbReference type="EMBL" id="MBB3764306.1"/>
    </source>
</evidence>
<proteinExistence type="predicted"/>